<protein>
    <submittedName>
        <fullName evidence="5">GntR family transcriptional regulator</fullName>
    </submittedName>
</protein>
<evidence type="ECO:0000313" key="5">
    <source>
        <dbReference type="EMBL" id="HGS87331.1"/>
    </source>
</evidence>
<dbReference type="CDD" id="cd07377">
    <property type="entry name" value="WHTH_GntR"/>
    <property type="match status" value="1"/>
</dbReference>
<dbReference type="GO" id="GO:0003677">
    <property type="term" value="F:DNA binding"/>
    <property type="evidence" value="ECO:0007669"/>
    <property type="project" value="UniProtKB-KW"/>
</dbReference>
<comment type="caution">
    <text evidence="5">The sequence shown here is derived from an EMBL/GenBank/DDBJ whole genome shotgun (WGS) entry which is preliminary data.</text>
</comment>
<organism evidence="5">
    <name type="scientific">Bellilinea caldifistulae</name>
    <dbReference type="NCBI Taxonomy" id="360411"/>
    <lineage>
        <taxon>Bacteria</taxon>
        <taxon>Bacillati</taxon>
        <taxon>Chloroflexota</taxon>
        <taxon>Anaerolineae</taxon>
        <taxon>Anaerolineales</taxon>
        <taxon>Anaerolineaceae</taxon>
        <taxon>Bellilinea</taxon>
    </lineage>
</organism>
<dbReference type="AlphaFoldDB" id="A0A7C4Q1N6"/>
<dbReference type="SMART" id="SM00866">
    <property type="entry name" value="UTRA"/>
    <property type="match status" value="1"/>
</dbReference>
<evidence type="ECO:0000256" key="1">
    <source>
        <dbReference type="ARBA" id="ARBA00023015"/>
    </source>
</evidence>
<dbReference type="InterPro" id="IPR000524">
    <property type="entry name" value="Tscrpt_reg_HTH_GntR"/>
</dbReference>
<dbReference type="InterPro" id="IPR028978">
    <property type="entry name" value="Chorismate_lyase_/UTRA_dom_sf"/>
</dbReference>
<dbReference type="SUPFAM" id="SSF64288">
    <property type="entry name" value="Chorismate lyase-like"/>
    <property type="match status" value="1"/>
</dbReference>
<dbReference type="PROSITE" id="PS50949">
    <property type="entry name" value="HTH_GNTR"/>
    <property type="match status" value="1"/>
</dbReference>
<name>A0A7C4Q1N6_9CHLR</name>
<evidence type="ECO:0000256" key="3">
    <source>
        <dbReference type="ARBA" id="ARBA00023163"/>
    </source>
</evidence>
<dbReference type="InterPro" id="IPR036388">
    <property type="entry name" value="WH-like_DNA-bd_sf"/>
</dbReference>
<dbReference type="InterPro" id="IPR036390">
    <property type="entry name" value="WH_DNA-bd_sf"/>
</dbReference>
<keyword evidence="2" id="KW-0238">DNA-binding</keyword>
<dbReference type="Pfam" id="PF07702">
    <property type="entry name" value="UTRA"/>
    <property type="match status" value="1"/>
</dbReference>
<dbReference type="PANTHER" id="PTHR44846">
    <property type="entry name" value="MANNOSYL-D-GLYCERATE TRANSPORT/METABOLISM SYSTEM REPRESSOR MNGR-RELATED"/>
    <property type="match status" value="1"/>
</dbReference>
<dbReference type="GO" id="GO:0045892">
    <property type="term" value="P:negative regulation of DNA-templated transcription"/>
    <property type="evidence" value="ECO:0007669"/>
    <property type="project" value="TreeGrafter"/>
</dbReference>
<dbReference type="SUPFAM" id="SSF46785">
    <property type="entry name" value="Winged helix' DNA-binding domain"/>
    <property type="match status" value="1"/>
</dbReference>
<dbReference type="Pfam" id="PF00392">
    <property type="entry name" value="GntR"/>
    <property type="match status" value="1"/>
</dbReference>
<feature type="domain" description="HTH gntR-type" evidence="4">
    <location>
        <begin position="1"/>
        <end position="71"/>
    </location>
</feature>
<gene>
    <name evidence="5" type="ORF">ENT17_06885</name>
</gene>
<accession>A0A7C4Q1N6</accession>
<dbReference type="Gene3D" id="3.40.1410.10">
    <property type="entry name" value="Chorismate lyase-like"/>
    <property type="match status" value="1"/>
</dbReference>
<keyword evidence="3" id="KW-0804">Transcription</keyword>
<dbReference type="EMBL" id="DSXR01000072">
    <property type="protein sequence ID" value="HGS87331.1"/>
    <property type="molecule type" value="Genomic_DNA"/>
</dbReference>
<dbReference type="SMART" id="SM00345">
    <property type="entry name" value="HTH_GNTR"/>
    <property type="match status" value="1"/>
</dbReference>
<sequence length="247" mass="27662">MDTIVHPFQRLQVELAEIIAKTPPGERLPSEPALAKQLGVSRATLREAMRAFEGQGLIRRRQGIGTFVVSHVQVIETGLEVLQSIESLAEKINLKVYMGDVKIIRLEADAILAENLNVEKGTPLIKVERVITTEHRPVAYLIDLLPENVLSPTELEQGFTGSVLDFLLKRGDLNLMNSYTEINATSASSEIAKALEIQRGDPLLLFEAYLYDDGGRVVDYSHSYFLPGYFRFHLVRRVASRQPVNHV</sequence>
<dbReference type="InterPro" id="IPR050679">
    <property type="entry name" value="Bact_HTH_transcr_reg"/>
</dbReference>
<dbReference type="Gene3D" id="1.10.10.10">
    <property type="entry name" value="Winged helix-like DNA-binding domain superfamily/Winged helix DNA-binding domain"/>
    <property type="match status" value="1"/>
</dbReference>
<dbReference type="GO" id="GO:0003700">
    <property type="term" value="F:DNA-binding transcription factor activity"/>
    <property type="evidence" value="ECO:0007669"/>
    <property type="project" value="InterPro"/>
</dbReference>
<dbReference type="PRINTS" id="PR00035">
    <property type="entry name" value="HTHGNTR"/>
</dbReference>
<keyword evidence="1" id="KW-0805">Transcription regulation</keyword>
<evidence type="ECO:0000259" key="4">
    <source>
        <dbReference type="PROSITE" id="PS50949"/>
    </source>
</evidence>
<dbReference type="InterPro" id="IPR011663">
    <property type="entry name" value="UTRA"/>
</dbReference>
<proteinExistence type="predicted"/>
<reference evidence="5" key="1">
    <citation type="journal article" date="2020" name="mSystems">
        <title>Genome- and Community-Level Interaction Insights into Carbon Utilization and Element Cycling Functions of Hydrothermarchaeota in Hydrothermal Sediment.</title>
        <authorList>
            <person name="Zhou Z."/>
            <person name="Liu Y."/>
            <person name="Xu W."/>
            <person name="Pan J."/>
            <person name="Luo Z.H."/>
            <person name="Li M."/>
        </authorList>
    </citation>
    <scope>NUCLEOTIDE SEQUENCE [LARGE SCALE GENOMIC DNA]</scope>
    <source>
        <strain evidence="5">SpSt-556</strain>
    </source>
</reference>
<dbReference type="PANTHER" id="PTHR44846:SF17">
    <property type="entry name" value="GNTR-FAMILY TRANSCRIPTIONAL REGULATOR"/>
    <property type="match status" value="1"/>
</dbReference>
<evidence type="ECO:0000256" key="2">
    <source>
        <dbReference type="ARBA" id="ARBA00023125"/>
    </source>
</evidence>